<proteinExistence type="inferred from homology"/>
<evidence type="ECO:0000256" key="2">
    <source>
        <dbReference type="ARBA" id="ARBA00006757"/>
    </source>
</evidence>
<dbReference type="EMBL" id="JBFXLS010000001">
    <property type="protein sequence ID" value="KAL2835290.1"/>
    <property type="molecule type" value="Genomic_DNA"/>
</dbReference>
<keyword evidence="5 6" id="KW-0472">Membrane</keyword>
<accession>A0ABR4J5I6</accession>
<gene>
    <name evidence="7" type="ORF">BDW59DRAFT_168525</name>
</gene>
<feature type="transmembrane region" description="Helical" evidence="6">
    <location>
        <begin position="122"/>
        <end position="141"/>
    </location>
</feature>
<evidence type="ECO:0000256" key="5">
    <source>
        <dbReference type="ARBA" id="ARBA00023136"/>
    </source>
</evidence>
<dbReference type="PANTHER" id="PTHR42038:SF4">
    <property type="entry name" value="INTEGRAL MEMBRANE PROTEIN"/>
    <property type="match status" value="1"/>
</dbReference>
<keyword evidence="8" id="KW-1185">Reference proteome</keyword>
<keyword evidence="3 6" id="KW-0812">Transmembrane</keyword>
<feature type="transmembrane region" description="Helical" evidence="6">
    <location>
        <begin position="62"/>
        <end position="79"/>
    </location>
</feature>
<keyword evidence="4 6" id="KW-1133">Transmembrane helix</keyword>
<feature type="transmembrane region" description="Helical" evidence="6">
    <location>
        <begin position="29"/>
        <end position="50"/>
    </location>
</feature>
<evidence type="ECO:0000256" key="3">
    <source>
        <dbReference type="ARBA" id="ARBA00022692"/>
    </source>
</evidence>
<comment type="caution">
    <text evidence="7">The sequence shown here is derived from an EMBL/GenBank/DDBJ whole genome shotgun (WGS) entry which is preliminary data.</text>
</comment>
<evidence type="ECO:0000313" key="7">
    <source>
        <dbReference type="EMBL" id="KAL2835290.1"/>
    </source>
</evidence>
<dbReference type="InterPro" id="IPR039020">
    <property type="entry name" value="PaxB-like"/>
</dbReference>
<evidence type="ECO:0000313" key="8">
    <source>
        <dbReference type="Proteomes" id="UP001610335"/>
    </source>
</evidence>
<sequence length="247" mass="28857">MSDFWLVDHLRHLVVQPADKRLNPPEGYLFVQDGLIISCGVLYALVYVFAMMRTIKDRVLPGTVKYLSLTLAYELYYAFATTSSRTERVCFLVWFELDLAFVGIALWRVYAHDQRQRIAAEMAIYLVLALAGLKFLAYLYPDDLEKVTAYWTGILLQLPIGWAYVYWLLVHRSTLGHSLEMWLVRYLGCLTAYGVFIWSYLNVPQNWQYVGSFWSIAIMLATLLPETVYPFLYIWVWSDNERKVKTV</sequence>
<protein>
    <submittedName>
        <fullName evidence="7">Uncharacterized protein</fullName>
    </submittedName>
</protein>
<feature type="transmembrane region" description="Helical" evidence="6">
    <location>
        <begin position="91"/>
        <end position="110"/>
    </location>
</feature>
<evidence type="ECO:0000256" key="6">
    <source>
        <dbReference type="SAM" id="Phobius"/>
    </source>
</evidence>
<comment type="subcellular location">
    <subcellularLocation>
        <location evidence="1">Membrane</location>
        <topology evidence="1">Multi-pass membrane protein</topology>
    </subcellularLocation>
</comment>
<feature type="transmembrane region" description="Helical" evidence="6">
    <location>
        <begin position="213"/>
        <end position="236"/>
    </location>
</feature>
<dbReference type="PANTHER" id="PTHR42038">
    <property type="match status" value="1"/>
</dbReference>
<reference evidence="7 8" key="1">
    <citation type="submission" date="2024-07" db="EMBL/GenBank/DDBJ databases">
        <title>Section-level genome sequencing and comparative genomics of Aspergillus sections Usti and Cavernicolus.</title>
        <authorList>
            <consortium name="Lawrence Berkeley National Laboratory"/>
            <person name="Nybo J.L."/>
            <person name="Vesth T.C."/>
            <person name="Theobald S."/>
            <person name="Frisvad J.C."/>
            <person name="Larsen T.O."/>
            <person name="Kjaerboelling I."/>
            <person name="Rothschild-Mancinelli K."/>
            <person name="Lyhne E.K."/>
            <person name="Kogle M.E."/>
            <person name="Barry K."/>
            <person name="Clum A."/>
            <person name="Na H."/>
            <person name="Ledsgaard L."/>
            <person name="Lin J."/>
            <person name="Lipzen A."/>
            <person name="Kuo A."/>
            <person name="Riley R."/>
            <person name="Mondo S."/>
            <person name="LaButti K."/>
            <person name="Haridas S."/>
            <person name="Pangalinan J."/>
            <person name="Salamov A.A."/>
            <person name="Simmons B.A."/>
            <person name="Magnuson J.K."/>
            <person name="Chen J."/>
            <person name="Drula E."/>
            <person name="Henrissat B."/>
            <person name="Wiebenga A."/>
            <person name="Lubbers R.J."/>
            <person name="Gomes A.C."/>
            <person name="Makela M.R."/>
            <person name="Stajich J."/>
            <person name="Grigoriev I.V."/>
            <person name="Mortensen U.H."/>
            <person name="De vries R.P."/>
            <person name="Baker S.E."/>
            <person name="Andersen M.R."/>
        </authorList>
    </citation>
    <scope>NUCLEOTIDE SEQUENCE [LARGE SCALE GENOMIC DNA]</scope>
    <source>
        <strain evidence="7 8">CBS 600.67</strain>
    </source>
</reference>
<organism evidence="7 8">
    <name type="scientific">Aspergillus cavernicola</name>
    <dbReference type="NCBI Taxonomy" id="176166"/>
    <lineage>
        <taxon>Eukaryota</taxon>
        <taxon>Fungi</taxon>
        <taxon>Dikarya</taxon>
        <taxon>Ascomycota</taxon>
        <taxon>Pezizomycotina</taxon>
        <taxon>Eurotiomycetes</taxon>
        <taxon>Eurotiomycetidae</taxon>
        <taxon>Eurotiales</taxon>
        <taxon>Aspergillaceae</taxon>
        <taxon>Aspergillus</taxon>
        <taxon>Aspergillus subgen. Nidulantes</taxon>
    </lineage>
</organism>
<name>A0ABR4J5I6_9EURO</name>
<evidence type="ECO:0000256" key="1">
    <source>
        <dbReference type="ARBA" id="ARBA00004141"/>
    </source>
</evidence>
<dbReference type="Proteomes" id="UP001610335">
    <property type="component" value="Unassembled WGS sequence"/>
</dbReference>
<feature type="transmembrane region" description="Helical" evidence="6">
    <location>
        <begin position="147"/>
        <end position="170"/>
    </location>
</feature>
<evidence type="ECO:0000256" key="4">
    <source>
        <dbReference type="ARBA" id="ARBA00022989"/>
    </source>
</evidence>
<comment type="similarity">
    <text evidence="2">Belongs to the paxB family.</text>
</comment>
<feature type="transmembrane region" description="Helical" evidence="6">
    <location>
        <begin position="182"/>
        <end position="201"/>
    </location>
</feature>
<dbReference type="Pfam" id="PF25129">
    <property type="entry name" value="Pyr4-TMTC"/>
    <property type="match status" value="1"/>
</dbReference>